<comment type="caution">
    <text evidence="5">The sequence shown here is derived from an EMBL/GenBank/DDBJ whole genome shotgun (WGS) entry which is preliminary data.</text>
</comment>
<feature type="domain" description="DEK-C" evidence="4">
    <location>
        <begin position="54"/>
        <end position="109"/>
    </location>
</feature>
<feature type="region of interest" description="Disordered" evidence="3">
    <location>
        <begin position="1193"/>
        <end position="1225"/>
    </location>
</feature>
<feature type="region of interest" description="Disordered" evidence="3">
    <location>
        <begin position="27"/>
        <end position="58"/>
    </location>
</feature>
<feature type="compositionally biased region" description="Gly residues" evidence="3">
    <location>
        <begin position="230"/>
        <end position="240"/>
    </location>
</feature>
<dbReference type="GO" id="GO:0060090">
    <property type="term" value="F:molecular adaptor activity"/>
    <property type="evidence" value="ECO:0007669"/>
    <property type="project" value="TreeGrafter"/>
</dbReference>
<evidence type="ECO:0000313" key="5">
    <source>
        <dbReference type="EMBL" id="KAG2445673.1"/>
    </source>
</evidence>
<dbReference type="Gene3D" id="1.25.40.10">
    <property type="entry name" value="Tetratricopeptide repeat domain"/>
    <property type="match status" value="1"/>
</dbReference>
<protein>
    <recommendedName>
        <fullName evidence="4">DEK-C domain-containing protein</fullName>
    </recommendedName>
</protein>
<dbReference type="InterPro" id="IPR047150">
    <property type="entry name" value="SGT"/>
</dbReference>
<dbReference type="AlphaFoldDB" id="A0A836B2Q3"/>
<dbReference type="InterPro" id="IPR011990">
    <property type="entry name" value="TPR-like_helical_dom_sf"/>
</dbReference>
<evidence type="ECO:0000259" key="4">
    <source>
        <dbReference type="PROSITE" id="PS51998"/>
    </source>
</evidence>
<keyword evidence="6" id="KW-1185">Reference proteome</keyword>
<feature type="compositionally biased region" description="Basic residues" evidence="3">
    <location>
        <begin position="491"/>
        <end position="500"/>
    </location>
</feature>
<feature type="region of interest" description="Disordered" evidence="3">
    <location>
        <begin position="163"/>
        <end position="182"/>
    </location>
</feature>
<evidence type="ECO:0000256" key="2">
    <source>
        <dbReference type="ARBA" id="ARBA00022803"/>
    </source>
</evidence>
<organism evidence="5 6">
    <name type="scientific">Chlamydomonas incerta</name>
    <dbReference type="NCBI Taxonomy" id="51695"/>
    <lineage>
        <taxon>Eukaryota</taxon>
        <taxon>Viridiplantae</taxon>
        <taxon>Chlorophyta</taxon>
        <taxon>core chlorophytes</taxon>
        <taxon>Chlorophyceae</taxon>
        <taxon>CS clade</taxon>
        <taxon>Chlamydomonadales</taxon>
        <taxon>Chlamydomonadaceae</taxon>
        <taxon>Chlamydomonas</taxon>
    </lineage>
</organism>
<feature type="region of interest" description="Disordered" evidence="3">
    <location>
        <begin position="854"/>
        <end position="873"/>
    </location>
</feature>
<keyword evidence="2" id="KW-0802">TPR repeat</keyword>
<feature type="region of interest" description="Disordered" evidence="3">
    <location>
        <begin position="217"/>
        <end position="269"/>
    </location>
</feature>
<feature type="region of interest" description="Disordered" evidence="3">
    <location>
        <begin position="689"/>
        <end position="714"/>
    </location>
</feature>
<feature type="compositionally biased region" description="Low complexity" evidence="3">
    <location>
        <begin position="248"/>
        <end position="261"/>
    </location>
</feature>
<feature type="region of interest" description="Disordered" evidence="3">
    <location>
        <begin position="535"/>
        <end position="569"/>
    </location>
</feature>
<feature type="region of interest" description="Disordered" evidence="3">
    <location>
        <begin position="393"/>
        <end position="444"/>
    </location>
</feature>
<proteinExistence type="predicted"/>
<dbReference type="PANTHER" id="PTHR45831">
    <property type="entry name" value="LD24721P"/>
    <property type="match status" value="1"/>
</dbReference>
<feature type="region of interest" description="Disordered" evidence="3">
    <location>
        <begin position="491"/>
        <end position="515"/>
    </location>
</feature>
<dbReference type="InterPro" id="IPR014876">
    <property type="entry name" value="DEK_C"/>
</dbReference>
<dbReference type="Proteomes" id="UP000650467">
    <property type="component" value="Unassembled WGS sequence"/>
</dbReference>
<name>A0A836B2Q3_CHLIN</name>
<dbReference type="EMBL" id="JAEHOC010000001">
    <property type="protein sequence ID" value="KAG2445673.1"/>
    <property type="molecule type" value="Genomic_DNA"/>
</dbReference>
<feature type="compositionally biased region" description="Low complexity" evidence="3">
    <location>
        <begin position="393"/>
        <end position="403"/>
    </location>
</feature>
<sequence length="1225" mass="126846">MNLGNLYPWLDASELTAMERALRDALARHRDDDDEEEVAEEEEPYEEVAPAGGLPSPDAVERATLEILRESDVTTTTLRQVMETLRARFGVDLADMKPLIRGICLNYARDNAREDTGPSSDSGGGGGGGATGAAAAKAAGAAGAGGKGAEPRALDEQGWRRSTGCWRRCGPRPPPARCRARSSPPAACRCFAASSHATGRRTATSTAEVDVVAALRPPEPPAASGSSTGAAGGSKGGKAAGKGKAGKDAGAASAGAGAPAAAAPPPFNSLQHHSMRRVAAGAVAELSHWEEAAAAMMKCGFFERLPRMLNDLAAQYRYGQPYGSHYGRGRATDQAQYILPRLVYAAAQAAALSGAGVRSALGARLLPELLAHYPIVHPQKTIKARARRRLQHSAVSGAAADGGSASGSGSGATSSNASGGLGGFPSSSSSAPPAPGSSAGAGGGAAAAAGAVVAPLLQGACSDPEVEFSDAEGYDEPLGPAAPAALLPVAARRRRRHARKAVNAPGGGAAGSSSSAAGAAGAAAALDGVPQLQFEDEDAPCPADKWKGPRGPELGSTKNLGGLGRNARSQDPDPMAAAFVLLLSQVWDWLDPGARRRHLERDGVLAAVQALPGGGAQADLHGRVLQSAMRSEYQQYAPSALPQVAAADRGLREAAARLRLAGNERFKAADYGAALESYTHAVALDWDEPAHRNNRGGGGGRGQQQQQVGAGVGGGGSRCFALTKLGRLGEARAEALQAVECDPRLARSWVRLGGVFEALRQPQCAQLCYRQALELQAPRPDAEPGAKLREVEAQLGGKQPWSFRSLPRRWVVDNAWRNFLKQNLTPEQFKALKHETANTAGEMEQLMRAMGFPMTGGEDPDGGGGGGEEGDGLEPVREAARASEAYQATAKLVPLWESACAVEEARRAPAAGFCNWNLSWSDVALRDGATGLVCFMITVVDSGRGEQRVGGKMVYGKPRLPAVRNALYTAIARPLMGKPARPDVVFLAHRAVPYLAQLQALFQPLGVQLLAESRAEAEQSAALHCTHFMGYNQRDSYVTEKPDAYGLPAPAATAAAAAPAPPPVPPPPCATDDLWPPHECAYPNREEGEAAAAEYRLLLAELAAGGSSSSGAAAAAVAAGAGAGGRRGGVGQLPPTDAELKEAVRALIEVSDVDSLEAEDLLRPLRARFGAAALDGPRAAGLVRKLLAEAAAQHATRRRQQLQQQRGGARQQEGGAGGRRGIRAR</sequence>
<reference evidence="5" key="1">
    <citation type="journal article" date="2020" name="bioRxiv">
        <title>Comparative genomics of Chlamydomonas.</title>
        <authorList>
            <person name="Craig R.J."/>
            <person name="Hasan A.R."/>
            <person name="Ness R.W."/>
            <person name="Keightley P.D."/>
        </authorList>
    </citation>
    <scope>NUCLEOTIDE SEQUENCE</scope>
    <source>
        <strain evidence="5">SAG 7.73</strain>
    </source>
</reference>
<feature type="compositionally biased region" description="Gly residues" evidence="3">
    <location>
        <begin position="122"/>
        <end position="131"/>
    </location>
</feature>
<dbReference type="GO" id="GO:0016020">
    <property type="term" value="C:membrane"/>
    <property type="evidence" value="ECO:0007669"/>
    <property type="project" value="TreeGrafter"/>
</dbReference>
<dbReference type="SUPFAM" id="SSF109715">
    <property type="entry name" value="DEK C-terminal domain"/>
    <property type="match status" value="1"/>
</dbReference>
<dbReference type="SUPFAM" id="SSF48452">
    <property type="entry name" value="TPR-like"/>
    <property type="match status" value="1"/>
</dbReference>
<feature type="region of interest" description="Disordered" evidence="3">
    <location>
        <begin position="111"/>
        <end position="133"/>
    </location>
</feature>
<gene>
    <name evidence="5" type="ORF">HXX76_000281</name>
</gene>
<feature type="compositionally biased region" description="Acidic residues" evidence="3">
    <location>
        <begin position="32"/>
        <end position="46"/>
    </location>
</feature>
<keyword evidence="1" id="KW-0677">Repeat</keyword>
<feature type="compositionally biased region" description="Low complexity" evidence="3">
    <location>
        <begin position="411"/>
        <end position="431"/>
    </location>
</feature>
<dbReference type="OrthoDB" id="2423701at2759"/>
<dbReference type="GO" id="GO:0072380">
    <property type="term" value="C:TRC complex"/>
    <property type="evidence" value="ECO:0007669"/>
    <property type="project" value="TreeGrafter"/>
</dbReference>
<dbReference type="Pfam" id="PF08766">
    <property type="entry name" value="DEK_C"/>
    <property type="match status" value="1"/>
</dbReference>
<accession>A0A836B2Q3</accession>
<evidence type="ECO:0000313" key="6">
    <source>
        <dbReference type="Proteomes" id="UP000650467"/>
    </source>
</evidence>
<feature type="compositionally biased region" description="Low complexity" evidence="3">
    <location>
        <begin position="1201"/>
        <end position="1213"/>
    </location>
</feature>
<dbReference type="PROSITE" id="PS51998">
    <property type="entry name" value="DEK_C"/>
    <property type="match status" value="1"/>
</dbReference>
<dbReference type="PANTHER" id="PTHR45831:SF2">
    <property type="entry name" value="LD24721P"/>
    <property type="match status" value="1"/>
</dbReference>
<evidence type="ECO:0000256" key="1">
    <source>
        <dbReference type="ARBA" id="ARBA00022737"/>
    </source>
</evidence>
<dbReference type="GO" id="GO:0006620">
    <property type="term" value="P:post-translational protein targeting to endoplasmic reticulum membrane"/>
    <property type="evidence" value="ECO:0007669"/>
    <property type="project" value="TreeGrafter"/>
</dbReference>
<evidence type="ECO:0000256" key="3">
    <source>
        <dbReference type="SAM" id="MobiDB-lite"/>
    </source>
</evidence>